<keyword evidence="2" id="KW-1185">Reference proteome</keyword>
<name>A0ACC0AHF9_CATRO</name>
<accession>A0ACC0AHF9</accession>
<protein>
    <submittedName>
        <fullName evidence="1">Uncharacterized protein</fullName>
    </submittedName>
</protein>
<gene>
    <name evidence="1" type="ORF">M9H77_28226</name>
</gene>
<dbReference type="EMBL" id="CM044706">
    <property type="protein sequence ID" value="KAI5659433.1"/>
    <property type="molecule type" value="Genomic_DNA"/>
</dbReference>
<reference evidence="2" key="1">
    <citation type="journal article" date="2023" name="Nat. Plants">
        <title>Single-cell RNA sequencing provides a high-resolution roadmap for understanding the multicellular compartmentation of specialized metabolism.</title>
        <authorList>
            <person name="Sun S."/>
            <person name="Shen X."/>
            <person name="Li Y."/>
            <person name="Li Y."/>
            <person name="Wang S."/>
            <person name="Li R."/>
            <person name="Zhang H."/>
            <person name="Shen G."/>
            <person name="Guo B."/>
            <person name="Wei J."/>
            <person name="Xu J."/>
            <person name="St-Pierre B."/>
            <person name="Chen S."/>
            <person name="Sun C."/>
        </authorList>
    </citation>
    <scope>NUCLEOTIDE SEQUENCE [LARGE SCALE GENOMIC DNA]</scope>
</reference>
<sequence length="137" mass="15690">MEDNGESTSLFDSLSKLESLENLKLLNDDISVKLHTLPDEKKFPSKLTRLTLSNTLLDWKHMSTLGKLENLEALKLKDNAFEGEIWELHCTKLEALPLDLGQIPSLQRIDLLCTNQFVARKIQVFKLELQAQNKKTK</sequence>
<organism evidence="1 2">
    <name type="scientific">Catharanthus roseus</name>
    <name type="common">Madagascar periwinkle</name>
    <name type="synonym">Vinca rosea</name>
    <dbReference type="NCBI Taxonomy" id="4058"/>
    <lineage>
        <taxon>Eukaryota</taxon>
        <taxon>Viridiplantae</taxon>
        <taxon>Streptophyta</taxon>
        <taxon>Embryophyta</taxon>
        <taxon>Tracheophyta</taxon>
        <taxon>Spermatophyta</taxon>
        <taxon>Magnoliopsida</taxon>
        <taxon>eudicotyledons</taxon>
        <taxon>Gunneridae</taxon>
        <taxon>Pentapetalae</taxon>
        <taxon>asterids</taxon>
        <taxon>lamiids</taxon>
        <taxon>Gentianales</taxon>
        <taxon>Apocynaceae</taxon>
        <taxon>Rauvolfioideae</taxon>
        <taxon>Vinceae</taxon>
        <taxon>Catharanthinae</taxon>
        <taxon>Catharanthus</taxon>
    </lineage>
</organism>
<dbReference type="Proteomes" id="UP001060085">
    <property type="component" value="Linkage Group LG06"/>
</dbReference>
<comment type="caution">
    <text evidence="1">The sequence shown here is derived from an EMBL/GenBank/DDBJ whole genome shotgun (WGS) entry which is preliminary data.</text>
</comment>
<evidence type="ECO:0000313" key="2">
    <source>
        <dbReference type="Proteomes" id="UP001060085"/>
    </source>
</evidence>
<evidence type="ECO:0000313" key="1">
    <source>
        <dbReference type="EMBL" id="KAI5659433.1"/>
    </source>
</evidence>
<proteinExistence type="predicted"/>